<organism evidence="2 3">
    <name type="scientific">Alloyangia pacifica</name>
    <dbReference type="NCBI Taxonomy" id="311180"/>
    <lineage>
        <taxon>Bacteria</taxon>
        <taxon>Pseudomonadati</taxon>
        <taxon>Pseudomonadota</taxon>
        <taxon>Alphaproteobacteria</taxon>
        <taxon>Rhodobacterales</taxon>
        <taxon>Roseobacteraceae</taxon>
        <taxon>Alloyangia</taxon>
    </lineage>
</organism>
<dbReference type="OrthoDB" id="7875737at2"/>
<accession>A0A2U8HB62</accession>
<evidence type="ECO:0000313" key="2">
    <source>
        <dbReference type="EMBL" id="AWI83162.1"/>
    </source>
</evidence>
<protein>
    <submittedName>
        <fullName evidence="2">Uncharacterized protein</fullName>
    </submittedName>
</protein>
<keyword evidence="1" id="KW-0472">Membrane</keyword>
<dbReference type="KEGG" id="ypac:CEW88_05480"/>
<dbReference type="Proteomes" id="UP000244915">
    <property type="component" value="Chromosome 1"/>
</dbReference>
<feature type="transmembrane region" description="Helical" evidence="1">
    <location>
        <begin position="49"/>
        <end position="70"/>
    </location>
</feature>
<evidence type="ECO:0000313" key="3">
    <source>
        <dbReference type="Proteomes" id="UP000244915"/>
    </source>
</evidence>
<dbReference type="EMBL" id="CP022189">
    <property type="protein sequence ID" value="AWI83162.1"/>
    <property type="molecule type" value="Genomic_DNA"/>
</dbReference>
<name>A0A2U8HB62_9RHOB</name>
<reference evidence="2 3" key="1">
    <citation type="submission" date="2017-06" db="EMBL/GenBank/DDBJ databases">
        <title>Yangia sp. YSBP01 complete genome sequence.</title>
        <authorList>
            <person name="Woo J.-H."/>
            <person name="Kim H.-S."/>
        </authorList>
    </citation>
    <scope>NUCLEOTIDE SEQUENCE [LARGE SCALE GENOMIC DNA]</scope>
    <source>
        <strain evidence="2 3">YSBP01</strain>
    </source>
</reference>
<proteinExistence type="predicted"/>
<keyword evidence="1" id="KW-1133">Transmembrane helix</keyword>
<evidence type="ECO:0000256" key="1">
    <source>
        <dbReference type="SAM" id="Phobius"/>
    </source>
</evidence>
<sequence>MEWLIWLGAAVSLAGLLGLFGCIIKVWTAKRAGLDDDGLREVMRKIVPLNMATLLLSVFGLAMVMVGILLG</sequence>
<feature type="transmembrane region" description="Helical" evidence="1">
    <location>
        <begin position="6"/>
        <end position="28"/>
    </location>
</feature>
<keyword evidence="1" id="KW-0812">Transmembrane</keyword>
<dbReference type="AlphaFoldDB" id="A0A2U8HB62"/>
<gene>
    <name evidence="2" type="ORF">CEW88_05480</name>
</gene>
<dbReference type="RefSeq" id="WP_108965048.1">
    <property type="nucleotide sequence ID" value="NZ_CP022189.1"/>
</dbReference>